<sequence>MGVAVVMNDIHVRLGARRHIAAFTHQFNHAFHPHRETDPRSRTAAEHFNERIVTTAAADRTLGAELIRNPFKDGMVVIIQTADKTGIDHIVNAGGAHHFFHSSEESAAFFTEVIQKTRSLIDEILHVGILRIENTQRIGVETALGFFIKLIAVSFEILNQRFAVSLAFGQSAERIKFQTHMADTELLPEAVEHNDHFRVDVGTRHPHCFSTELIELTITAALRTFMTEHRTAVPQTLGCAVKQIIFIYTTNDSGRAFRTKRQLIAVHAVGKGIHFLFDNIGDFTHPACKNLGIFKNRGTDFLVAITFKNADSRLLNMLPDGGVLRKHVVHALDAGEFFFTHFLFGYFSYCSTTTQGCRRSF</sequence>
<evidence type="ECO:0000313" key="1">
    <source>
        <dbReference type="EMBL" id="EJX03300.1"/>
    </source>
</evidence>
<protein>
    <submittedName>
        <fullName evidence="1">Uncharacterized protein</fullName>
    </submittedName>
</protein>
<dbReference type="AlphaFoldDB" id="J9GSQ2"/>
<comment type="caution">
    <text evidence="1">The sequence shown here is derived from an EMBL/GenBank/DDBJ whole genome shotgun (WGS) entry which is preliminary data.</text>
</comment>
<organism evidence="1">
    <name type="scientific">gut metagenome</name>
    <dbReference type="NCBI Taxonomy" id="749906"/>
    <lineage>
        <taxon>unclassified sequences</taxon>
        <taxon>metagenomes</taxon>
        <taxon>organismal metagenomes</taxon>
    </lineage>
</organism>
<accession>J9GSQ2</accession>
<gene>
    <name evidence="1" type="ORF">EVA_08593</name>
</gene>
<name>J9GSQ2_9ZZZZ</name>
<dbReference type="EMBL" id="AMCI01002213">
    <property type="protein sequence ID" value="EJX03300.1"/>
    <property type="molecule type" value="Genomic_DNA"/>
</dbReference>
<proteinExistence type="predicted"/>
<reference evidence="1" key="1">
    <citation type="journal article" date="2012" name="PLoS ONE">
        <title>Gene sets for utilization of primary and secondary nutrition supplies in the distal gut of endangered iberian lynx.</title>
        <authorList>
            <person name="Alcaide M."/>
            <person name="Messina E."/>
            <person name="Richter M."/>
            <person name="Bargiela R."/>
            <person name="Peplies J."/>
            <person name="Huws S.A."/>
            <person name="Newbold C.J."/>
            <person name="Golyshin P.N."/>
            <person name="Simon M.A."/>
            <person name="Lopez G."/>
            <person name="Yakimov M.M."/>
            <person name="Ferrer M."/>
        </authorList>
    </citation>
    <scope>NUCLEOTIDE SEQUENCE</scope>
</reference>